<dbReference type="GO" id="GO:0008193">
    <property type="term" value="F:tRNA guanylyltransferase activity"/>
    <property type="evidence" value="ECO:0007669"/>
    <property type="project" value="UniProtKB-EC"/>
</dbReference>
<dbReference type="InParanoid" id="E4X900"/>
<keyword evidence="5" id="KW-0808">Transferase</keyword>
<evidence type="ECO:0000313" key="19">
    <source>
        <dbReference type="EMBL" id="CBY18929.1"/>
    </source>
</evidence>
<comment type="cofactor">
    <cofactor evidence="1">
        <name>Mg(2+)</name>
        <dbReference type="ChEBI" id="CHEBI:18420"/>
    </cofactor>
</comment>
<dbReference type="FunCoup" id="E4X900">
    <property type="interactions" value="124"/>
</dbReference>
<accession>E4X900</accession>
<evidence type="ECO:0000259" key="18">
    <source>
        <dbReference type="Pfam" id="PF14413"/>
    </source>
</evidence>
<feature type="domain" description="Thg1 C-terminal" evidence="18">
    <location>
        <begin position="138"/>
        <end position="251"/>
    </location>
</feature>
<dbReference type="OrthoDB" id="62560at2759"/>
<dbReference type="Proteomes" id="UP000001307">
    <property type="component" value="Unassembled WGS sequence"/>
</dbReference>
<keyword evidence="10" id="KW-0460">Magnesium</keyword>
<dbReference type="GO" id="GO:0000287">
    <property type="term" value="F:magnesium ion binding"/>
    <property type="evidence" value="ECO:0007669"/>
    <property type="project" value="InterPro"/>
</dbReference>
<comment type="similarity">
    <text evidence="2">Belongs to the tRNA(His) guanylyltransferase family.</text>
</comment>
<keyword evidence="16" id="KW-0472">Membrane</keyword>
<dbReference type="Gene3D" id="3.30.70.3000">
    <property type="match status" value="1"/>
</dbReference>
<evidence type="ECO:0000313" key="20">
    <source>
        <dbReference type="Proteomes" id="UP000001307"/>
    </source>
</evidence>
<evidence type="ECO:0000256" key="11">
    <source>
        <dbReference type="ARBA" id="ARBA00023134"/>
    </source>
</evidence>
<evidence type="ECO:0000256" key="14">
    <source>
        <dbReference type="ARBA" id="ARBA00058346"/>
    </source>
</evidence>
<comment type="catalytic activity">
    <reaction evidence="13">
        <text>a 5'-end ribonucleotide-tRNA(His) + GTP + ATP + H2O = a 5'-end phospho-guanosine-ribonucleotide-tRNA(His) + AMP + 2 diphosphate + H(+)</text>
        <dbReference type="Rhea" id="RHEA:54564"/>
        <dbReference type="Rhea" id="RHEA-COMP:14193"/>
        <dbReference type="Rhea" id="RHEA-COMP:14917"/>
        <dbReference type="ChEBI" id="CHEBI:15377"/>
        <dbReference type="ChEBI" id="CHEBI:15378"/>
        <dbReference type="ChEBI" id="CHEBI:30616"/>
        <dbReference type="ChEBI" id="CHEBI:33019"/>
        <dbReference type="ChEBI" id="CHEBI:37565"/>
        <dbReference type="ChEBI" id="CHEBI:138282"/>
        <dbReference type="ChEBI" id="CHEBI:141847"/>
        <dbReference type="ChEBI" id="CHEBI:456215"/>
        <dbReference type="EC" id="2.7.7.79"/>
    </reaction>
</comment>
<dbReference type="GO" id="GO:0005525">
    <property type="term" value="F:GTP binding"/>
    <property type="evidence" value="ECO:0007669"/>
    <property type="project" value="UniProtKB-KW"/>
</dbReference>
<evidence type="ECO:0000256" key="3">
    <source>
        <dbReference type="ARBA" id="ARBA00012511"/>
    </source>
</evidence>
<feature type="domain" description="tRNAHis guanylyltransferase catalytic" evidence="17">
    <location>
        <begin position="6"/>
        <end position="134"/>
    </location>
</feature>
<comment type="function">
    <text evidence="14">Adds a GMP to the 5'-end of tRNA(His) after transcription and RNase P cleavage. This step is essential for proper recognition of the tRNA and for the fidelity of protein synthesis. Also functions as a guanyl-nucleotide exchange factor/GEF for the MFN1 and MFN2 mitofusins thereby regulating mitochondrial fusion. By regulating both mitochondrial dynamics and bioenergetic function, it contributes to cell survival following oxidative stress.</text>
</comment>
<keyword evidence="16" id="KW-1133">Transmembrane helix</keyword>
<keyword evidence="9" id="KW-0547">Nucleotide-binding</keyword>
<dbReference type="PANTHER" id="PTHR12729:SF6">
    <property type="entry name" value="TRNA(HIS) GUANYLYLTRANSFERASE-RELATED"/>
    <property type="match status" value="1"/>
</dbReference>
<comment type="subunit">
    <text evidence="15">Homotetramer. Interacts with MFN1 and MFN2; functions as a guanyl-nucleotide exchange factor/GEF for MFN2 and also probably MFN1.</text>
</comment>
<evidence type="ECO:0000256" key="6">
    <source>
        <dbReference type="ARBA" id="ARBA00022694"/>
    </source>
</evidence>
<keyword evidence="11" id="KW-0342">GTP-binding</keyword>
<keyword evidence="20" id="KW-1185">Reference proteome</keyword>
<gene>
    <name evidence="19" type="ORF">GSOID_T00004347001</name>
</gene>
<evidence type="ECO:0000256" key="10">
    <source>
        <dbReference type="ARBA" id="ARBA00022842"/>
    </source>
</evidence>
<dbReference type="InterPro" id="IPR025845">
    <property type="entry name" value="Thg1_C_dom"/>
</dbReference>
<dbReference type="Pfam" id="PF14413">
    <property type="entry name" value="Thg1C"/>
    <property type="match status" value="1"/>
</dbReference>
<evidence type="ECO:0000259" key="17">
    <source>
        <dbReference type="Pfam" id="PF04446"/>
    </source>
</evidence>
<reference evidence="19" key="1">
    <citation type="journal article" date="2010" name="Science">
        <title>Plasticity of animal genome architecture unmasked by rapid evolution of a pelagic tunicate.</title>
        <authorList>
            <person name="Denoeud F."/>
            <person name="Henriet S."/>
            <person name="Mungpakdee S."/>
            <person name="Aury J.M."/>
            <person name="Da Silva C."/>
            <person name="Brinkmann H."/>
            <person name="Mikhaleva J."/>
            <person name="Olsen L.C."/>
            <person name="Jubin C."/>
            <person name="Canestro C."/>
            <person name="Bouquet J.M."/>
            <person name="Danks G."/>
            <person name="Poulain J."/>
            <person name="Campsteijn C."/>
            <person name="Adamski M."/>
            <person name="Cross I."/>
            <person name="Yadetie F."/>
            <person name="Muffato M."/>
            <person name="Louis A."/>
            <person name="Butcher S."/>
            <person name="Tsagkogeorga G."/>
            <person name="Konrad A."/>
            <person name="Singh S."/>
            <person name="Jensen M.F."/>
            <person name="Cong E.H."/>
            <person name="Eikeseth-Otteraa H."/>
            <person name="Noel B."/>
            <person name="Anthouard V."/>
            <person name="Porcel B.M."/>
            <person name="Kachouri-Lafond R."/>
            <person name="Nishino A."/>
            <person name="Ugolini M."/>
            <person name="Chourrout P."/>
            <person name="Nishida H."/>
            <person name="Aasland R."/>
            <person name="Huzurbazar S."/>
            <person name="Westhof E."/>
            <person name="Delsuc F."/>
            <person name="Lehrach H."/>
            <person name="Reinhardt R."/>
            <person name="Weissenbach J."/>
            <person name="Roy S.W."/>
            <person name="Artiguenave F."/>
            <person name="Postlethwait J.H."/>
            <person name="Manak J.R."/>
            <person name="Thompson E.M."/>
            <person name="Jaillon O."/>
            <person name="Du Pasquier L."/>
            <person name="Boudinot P."/>
            <person name="Liberles D.A."/>
            <person name="Volff J.N."/>
            <person name="Philippe H."/>
            <person name="Lenhard B."/>
            <person name="Roest Crollius H."/>
            <person name="Wincker P."/>
            <person name="Chourrout D."/>
        </authorList>
    </citation>
    <scope>NUCLEOTIDE SEQUENCE [LARGE SCALE GENOMIC DNA]</scope>
</reference>
<evidence type="ECO:0000256" key="8">
    <source>
        <dbReference type="ARBA" id="ARBA00022723"/>
    </source>
</evidence>
<protein>
    <recommendedName>
        <fullName evidence="4">Probable tRNA(His) guanylyltransferase</fullName>
        <ecNumber evidence="3">2.7.7.79</ecNumber>
    </recommendedName>
    <alternativeName>
        <fullName evidence="12">tRNA-histidine guanylyltransferase</fullName>
    </alternativeName>
</protein>
<sequence length="369" mass="43345">MAKSRFEYVRDFEESDAVMKQCFIVLRIDGSNFHRFSDKHGFVKPNDERALLANRAAHGVMQIMPDCTIAYGQSDEYSFVLRPDTTVHGRRRQKLVSLAVSKFTAVYQFYWAHFFPETALLYPPAFDGRLVLYPSDKILRDYLAWRQVDCHINNLYNTTFHSLIQKQGLTASESEKRLSKTLSKEKNEILFQLGINYNDEKDIFKKGSVLIGAENRKENEGEIDLWEAQSSEESKHLQKRQVLVLHVDIIKDPFWQRYPNLLLPLEEVKKARKRQLQTDCNKKNNEYLFILVFYHALVFVILDFNIIRKSKTQKRANALYYCSSSRQAHLNMKILDSDHRSIQLYFHISIRPRALRQLGAACHLPYHQF</sequence>
<dbReference type="InterPro" id="IPR007537">
    <property type="entry name" value="tRNAHis_GuaTrfase_Thg1"/>
</dbReference>
<evidence type="ECO:0000256" key="9">
    <source>
        <dbReference type="ARBA" id="ARBA00022741"/>
    </source>
</evidence>
<evidence type="ECO:0000256" key="5">
    <source>
        <dbReference type="ARBA" id="ARBA00022679"/>
    </source>
</evidence>
<proteinExistence type="inferred from homology"/>
<evidence type="ECO:0000256" key="2">
    <source>
        <dbReference type="ARBA" id="ARBA00010113"/>
    </source>
</evidence>
<dbReference type="AlphaFoldDB" id="E4X900"/>
<dbReference type="InterPro" id="IPR038469">
    <property type="entry name" value="tRNAHis_GuaTrfase_Thg1_sf"/>
</dbReference>
<feature type="transmembrane region" description="Helical" evidence="16">
    <location>
        <begin position="287"/>
        <end position="307"/>
    </location>
</feature>
<organism evidence="19">
    <name type="scientific">Oikopleura dioica</name>
    <name type="common">Tunicate</name>
    <dbReference type="NCBI Taxonomy" id="34765"/>
    <lineage>
        <taxon>Eukaryota</taxon>
        <taxon>Metazoa</taxon>
        <taxon>Chordata</taxon>
        <taxon>Tunicata</taxon>
        <taxon>Appendicularia</taxon>
        <taxon>Copelata</taxon>
        <taxon>Oikopleuridae</taxon>
        <taxon>Oikopleura</taxon>
    </lineage>
</organism>
<keyword evidence="8" id="KW-0479">Metal-binding</keyword>
<dbReference type="FunFam" id="3.30.70.3000:FF:000001">
    <property type="entry name" value="tRNA(His) guanylyltransferase"/>
    <property type="match status" value="1"/>
</dbReference>
<evidence type="ECO:0000256" key="1">
    <source>
        <dbReference type="ARBA" id="ARBA00001946"/>
    </source>
</evidence>
<evidence type="ECO:0000256" key="12">
    <source>
        <dbReference type="ARBA" id="ARBA00032480"/>
    </source>
</evidence>
<keyword evidence="6" id="KW-0819">tRNA processing</keyword>
<evidence type="ECO:0000256" key="7">
    <source>
        <dbReference type="ARBA" id="ARBA00022695"/>
    </source>
</evidence>
<name>E4X900_OIKDI</name>
<dbReference type="EMBL" id="FN653030">
    <property type="protein sequence ID" value="CBY18929.1"/>
    <property type="molecule type" value="Genomic_DNA"/>
</dbReference>
<evidence type="ECO:0000256" key="4">
    <source>
        <dbReference type="ARBA" id="ARBA00022310"/>
    </source>
</evidence>
<dbReference type="PANTHER" id="PTHR12729">
    <property type="entry name" value="TRNA(HIS) GUANYLYLTRANSFERASE-RELATED"/>
    <property type="match status" value="1"/>
</dbReference>
<evidence type="ECO:0000256" key="13">
    <source>
        <dbReference type="ARBA" id="ARBA00047281"/>
    </source>
</evidence>
<evidence type="ECO:0000256" key="16">
    <source>
        <dbReference type="SAM" id="Phobius"/>
    </source>
</evidence>
<keyword evidence="16" id="KW-0812">Transmembrane</keyword>
<dbReference type="EC" id="2.7.7.79" evidence="3"/>
<keyword evidence="7" id="KW-0548">Nucleotidyltransferase</keyword>
<dbReference type="GO" id="GO:0006400">
    <property type="term" value="P:tRNA modification"/>
    <property type="evidence" value="ECO:0007669"/>
    <property type="project" value="InterPro"/>
</dbReference>
<dbReference type="Pfam" id="PF04446">
    <property type="entry name" value="Thg1"/>
    <property type="match status" value="1"/>
</dbReference>
<dbReference type="InterPro" id="IPR024956">
    <property type="entry name" value="tRNAHis_GuaTrfase_cat"/>
</dbReference>
<evidence type="ECO:0000256" key="15">
    <source>
        <dbReference type="ARBA" id="ARBA00065710"/>
    </source>
</evidence>